<evidence type="ECO:0000313" key="3">
    <source>
        <dbReference type="Proteomes" id="UP000240357"/>
    </source>
</evidence>
<protein>
    <submittedName>
        <fullName evidence="2">Uncharacterized protein</fullName>
    </submittedName>
</protein>
<proteinExistence type="predicted"/>
<dbReference type="RefSeq" id="WP_106932145.1">
    <property type="nucleotide sequence ID" value="NZ_PYFT01000001.1"/>
</dbReference>
<gene>
    <name evidence="2" type="ORF">AHMF7605_21910</name>
</gene>
<name>A0A2T2YKC8_9BACT</name>
<comment type="caution">
    <text evidence="2">The sequence shown here is derived from an EMBL/GenBank/DDBJ whole genome shotgun (WGS) entry which is preliminary data.</text>
</comment>
<dbReference type="EMBL" id="PYFT01000001">
    <property type="protein sequence ID" value="PSR55967.1"/>
    <property type="molecule type" value="Genomic_DNA"/>
</dbReference>
<organism evidence="2 3">
    <name type="scientific">Adhaeribacter arboris</name>
    <dbReference type="NCBI Taxonomy" id="2072846"/>
    <lineage>
        <taxon>Bacteria</taxon>
        <taxon>Pseudomonadati</taxon>
        <taxon>Bacteroidota</taxon>
        <taxon>Cytophagia</taxon>
        <taxon>Cytophagales</taxon>
        <taxon>Hymenobacteraceae</taxon>
        <taxon>Adhaeribacter</taxon>
    </lineage>
</organism>
<dbReference type="OrthoDB" id="966040at2"/>
<sequence length="368" mass="41943">MKLSHVAFVDPGYNLSDFIDIPHTGLPYKKHFAHLAETKELPMSVYNFYFPDNKPIFQYLWVKGILPHPIPVSRVAFTRLLQENNSDKFLYIPNYQQGFFQGFEASFIPFVDTTEHRKELILKEINRDISTFPSKLVLQHKDFASPKASYSPQGIYEYGLTVGKVYKAWSYLLENPLFYATTLLESGKNATDTSLKQVLRPSQKKNQAPQVNPFKKLGSNEDSIKLSNPADSSKTNPPIEVVASSPPEKNDTLLPAHLPETTSLNLFHVFEDISKYKLVMNLFVEQGYLQPATYIWKDENKGYKGLLAALLKYLHRQGYYKNNIELTPHQIACIAKNTFGRTIAIITIKKAKPEEHQLPFIPPASTLS</sequence>
<evidence type="ECO:0000313" key="2">
    <source>
        <dbReference type="EMBL" id="PSR55967.1"/>
    </source>
</evidence>
<dbReference type="AlphaFoldDB" id="A0A2T2YKC8"/>
<dbReference type="Proteomes" id="UP000240357">
    <property type="component" value="Unassembled WGS sequence"/>
</dbReference>
<accession>A0A2T2YKC8</accession>
<feature type="compositionally biased region" description="Polar residues" evidence="1">
    <location>
        <begin position="225"/>
        <end position="236"/>
    </location>
</feature>
<reference evidence="2 3" key="1">
    <citation type="submission" date="2018-03" db="EMBL/GenBank/DDBJ databases">
        <title>Adhaeribacter sp. HMF7605 Genome sequencing and assembly.</title>
        <authorList>
            <person name="Kang H."/>
            <person name="Kang J."/>
            <person name="Cha I."/>
            <person name="Kim H."/>
            <person name="Joh K."/>
        </authorList>
    </citation>
    <scope>NUCLEOTIDE SEQUENCE [LARGE SCALE GENOMIC DNA]</scope>
    <source>
        <strain evidence="2 3">HMF7605</strain>
    </source>
</reference>
<evidence type="ECO:0000256" key="1">
    <source>
        <dbReference type="SAM" id="MobiDB-lite"/>
    </source>
</evidence>
<feature type="region of interest" description="Disordered" evidence="1">
    <location>
        <begin position="198"/>
        <end position="247"/>
    </location>
</feature>
<keyword evidence="3" id="KW-1185">Reference proteome</keyword>